<feature type="region of interest" description="Disordered" evidence="1">
    <location>
        <begin position="1"/>
        <end position="43"/>
    </location>
</feature>
<feature type="compositionally biased region" description="Polar residues" evidence="1">
    <location>
        <begin position="22"/>
        <end position="32"/>
    </location>
</feature>
<dbReference type="InterPro" id="IPR007530">
    <property type="entry name" value="Aminoglycoside_adenylylTfrase"/>
</dbReference>
<protein>
    <submittedName>
        <fullName evidence="2">Aminoglycoside adenylyltransferase</fullName>
    </submittedName>
</protein>
<name>A0A6G9YP78_9NOCA</name>
<evidence type="ECO:0000313" key="3">
    <source>
        <dbReference type="Proteomes" id="UP000503540"/>
    </source>
</evidence>
<dbReference type="InterPro" id="IPR043519">
    <property type="entry name" value="NT_sf"/>
</dbReference>
<proteinExistence type="predicted"/>
<keyword evidence="3" id="KW-1185">Reference proteome</keyword>
<evidence type="ECO:0000313" key="2">
    <source>
        <dbReference type="EMBL" id="QIS14887.1"/>
    </source>
</evidence>
<keyword evidence="2" id="KW-0808">Transferase</keyword>
<sequence>MCRTRSGSRSARRTRGHCPTRSARSSELSMITPTPDAARSSGRMVGMEDPEQLLKRILEFAADDPGIRAVIQTGSRARGTRIDEFSDLDLEFIGPGAKALAGDDAWAERIAPVLVGIHLANDEEDEPDWPTYLVVFAEGRKVDFTLADTARLTELRDELDELYERGYRVLLDKDGLAAGLPAASGRPRAEPPTAAEFETNQREFWFEATQVPIYAARGDLWHAQLRVAELRELLLTMLEWQTAATSSGQIDTWHAGHHVDEWVAAPLRDRTPAYFPAYQADSIVDAVRAMATTYAAATAEAAEVLGHTDLRLRDRVLAHIDRIGSD</sequence>
<keyword evidence="2" id="KW-0548">Nucleotidyltransferase</keyword>
<dbReference type="SUPFAM" id="SSF81301">
    <property type="entry name" value="Nucleotidyltransferase"/>
    <property type="match status" value="1"/>
</dbReference>
<dbReference type="AlphaFoldDB" id="A0A6G9YP78"/>
<evidence type="ECO:0000256" key="1">
    <source>
        <dbReference type="SAM" id="MobiDB-lite"/>
    </source>
</evidence>
<dbReference type="GO" id="GO:0016779">
    <property type="term" value="F:nucleotidyltransferase activity"/>
    <property type="evidence" value="ECO:0007669"/>
    <property type="project" value="UniProtKB-KW"/>
</dbReference>
<dbReference type="EMBL" id="CP046172">
    <property type="protein sequence ID" value="QIS14887.1"/>
    <property type="molecule type" value="Genomic_DNA"/>
</dbReference>
<dbReference type="SUPFAM" id="SSF81631">
    <property type="entry name" value="PAP/OAS1 substrate-binding domain"/>
    <property type="match status" value="1"/>
</dbReference>
<accession>A0A6G9YP78</accession>
<reference evidence="2 3" key="1">
    <citation type="journal article" date="2019" name="ACS Chem. Biol.">
        <title>Identification and Mobilization of a Cryptic Antibiotic Biosynthesis Gene Locus from a Human-Pathogenic Nocardia Isolate.</title>
        <authorList>
            <person name="Herisse M."/>
            <person name="Ishida K."/>
            <person name="Porter J.L."/>
            <person name="Howden B."/>
            <person name="Hertweck C."/>
            <person name="Stinear T.P."/>
            <person name="Pidot S.J."/>
        </authorList>
    </citation>
    <scope>NUCLEOTIDE SEQUENCE [LARGE SCALE GENOMIC DNA]</scope>
    <source>
        <strain evidence="2 3">AUSMDU00012717</strain>
    </source>
</reference>
<dbReference type="Gene3D" id="1.20.120.330">
    <property type="entry name" value="Nucleotidyltransferases domain 2"/>
    <property type="match status" value="1"/>
</dbReference>
<dbReference type="Proteomes" id="UP000503540">
    <property type="component" value="Chromosome"/>
</dbReference>
<gene>
    <name evidence="2" type="ORF">F5544_35275</name>
</gene>
<dbReference type="Gene3D" id="3.30.460.10">
    <property type="entry name" value="Beta Polymerase, domain 2"/>
    <property type="match status" value="1"/>
</dbReference>
<dbReference type="KEGG" id="nah:F5544_35275"/>
<dbReference type="Pfam" id="PF04439">
    <property type="entry name" value="Adenyl_transf"/>
    <property type="match status" value="1"/>
</dbReference>
<organism evidence="2 3">
    <name type="scientific">Nocardia arthritidis</name>
    <dbReference type="NCBI Taxonomy" id="228602"/>
    <lineage>
        <taxon>Bacteria</taxon>
        <taxon>Bacillati</taxon>
        <taxon>Actinomycetota</taxon>
        <taxon>Actinomycetes</taxon>
        <taxon>Mycobacteriales</taxon>
        <taxon>Nocardiaceae</taxon>
        <taxon>Nocardia</taxon>
    </lineage>
</organism>